<evidence type="ECO:0000259" key="1">
    <source>
        <dbReference type="Pfam" id="PF04230"/>
    </source>
</evidence>
<keyword evidence="2" id="KW-0808">Transferase</keyword>
<dbReference type="PANTHER" id="PTHR36836:SF1">
    <property type="entry name" value="COLANIC ACID BIOSYNTHESIS PROTEIN WCAK"/>
    <property type="match status" value="1"/>
</dbReference>
<gene>
    <name evidence="2" type="ORF">IQ230_19380</name>
</gene>
<feature type="domain" description="Polysaccharide pyruvyl transferase" evidence="1">
    <location>
        <begin position="17"/>
        <end position="314"/>
    </location>
</feature>
<sequence length="381" mass="43444">MNTKKSILICGYYGSYNLGDEAMLAGMLKLLRELQNNLQITVFSRDTQDTTARHSVRAVHYRNSQLKIKHNIALLQNQFFILGGGDLLRDGVDQSIAQGWLRPLQQAIRLRRRTLVLGISVGEIWRKETQDMIPQVLNRVDLLTVRDADSKSKLEKLGVRKSIHIISDLALQILPETISLLNQPVEQPVQIGISIRPLNLRGRYTDTGIYLRYQQEMAAIADLLVEQYEATVHFLPFQALKSGYHSSNDDYVATLELLRYSRYSNHFVVHRSFESLHTLNQLISELDLVIGMRLHSLILAAGLGVPVIAAEYDSKVRGFMEEIGQAQHSIPLEYFERRQILPIIDIILSNPLMVRKDVEAGIQNYRQRLLGIQQTLRQVLA</sequence>
<name>A0ABR9UWW1_9CHRO</name>
<dbReference type="PANTHER" id="PTHR36836">
    <property type="entry name" value="COLANIC ACID BIOSYNTHESIS PROTEIN WCAK"/>
    <property type="match status" value="1"/>
</dbReference>
<dbReference type="Proteomes" id="UP000651156">
    <property type="component" value="Unassembled WGS sequence"/>
</dbReference>
<dbReference type="RefSeq" id="WP_193933897.1">
    <property type="nucleotide sequence ID" value="NZ_CAWPMZ010000092.1"/>
</dbReference>
<dbReference type="EMBL" id="JADEWN010000056">
    <property type="protein sequence ID" value="MBE9192470.1"/>
    <property type="molecule type" value="Genomic_DNA"/>
</dbReference>
<accession>A0ABR9UWW1</accession>
<dbReference type="GO" id="GO:0016740">
    <property type="term" value="F:transferase activity"/>
    <property type="evidence" value="ECO:0007669"/>
    <property type="project" value="UniProtKB-KW"/>
</dbReference>
<dbReference type="InterPro" id="IPR007345">
    <property type="entry name" value="Polysacch_pyruvyl_Trfase"/>
</dbReference>
<organism evidence="2 3">
    <name type="scientific">Gloeocapsopsis crepidinum LEGE 06123</name>
    <dbReference type="NCBI Taxonomy" id="588587"/>
    <lineage>
        <taxon>Bacteria</taxon>
        <taxon>Bacillati</taxon>
        <taxon>Cyanobacteriota</taxon>
        <taxon>Cyanophyceae</taxon>
        <taxon>Oscillatoriophycideae</taxon>
        <taxon>Chroococcales</taxon>
        <taxon>Chroococcaceae</taxon>
        <taxon>Gloeocapsopsis</taxon>
    </lineage>
</organism>
<dbReference type="Pfam" id="PF04230">
    <property type="entry name" value="PS_pyruv_trans"/>
    <property type="match status" value="1"/>
</dbReference>
<protein>
    <submittedName>
        <fullName evidence="2">Polysaccharide pyruvyl transferase family protein</fullName>
    </submittedName>
</protein>
<reference evidence="2 3" key="1">
    <citation type="submission" date="2020-10" db="EMBL/GenBank/DDBJ databases">
        <authorList>
            <person name="Castelo-Branco R."/>
            <person name="Eusebio N."/>
            <person name="Adriana R."/>
            <person name="Vieira A."/>
            <person name="Brugerolle De Fraissinette N."/>
            <person name="Rezende De Castro R."/>
            <person name="Schneider M.P."/>
            <person name="Vasconcelos V."/>
            <person name="Leao P.N."/>
        </authorList>
    </citation>
    <scope>NUCLEOTIDE SEQUENCE [LARGE SCALE GENOMIC DNA]</scope>
    <source>
        <strain evidence="2 3">LEGE 06123</strain>
    </source>
</reference>
<proteinExistence type="predicted"/>
<evidence type="ECO:0000313" key="3">
    <source>
        <dbReference type="Proteomes" id="UP000651156"/>
    </source>
</evidence>
<keyword evidence="3" id="KW-1185">Reference proteome</keyword>
<evidence type="ECO:0000313" key="2">
    <source>
        <dbReference type="EMBL" id="MBE9192470.1"/>
    </source>
</evidence>
<comment type="caution">
    <text evidence="2">The sequence shown here is derived from an EMBL/GenBank/DDBJ whole genome shotgun (WGS) entry which is preliminary data.</text>
</comment>